<evidence type="ECO:0000256" key="1">
    <source>
        <dbReference type="ARBA" id="ARBA00009998"/>
    </source>
</evidence>
<reference evidence="8" key="1">
    <citation type="journal article" date="2019" name="Int. J. Syst. Evol. Microbiol.">
        <title>The Global Catalogue of Microorganisms (GCM) 10K type strain sequencing project: providing services to taxonomists for standard genome sequencing and annotation.</title>
        <authorList>
            <consortium name="The Broad Institute Genomics Platform"/>
            <consortium name="The Broad Institute Genome Sequencing Center for Infectious Disease"/>
            <person name="Wu L."/>
            <person name="Ma J."/>
        </authorList>
    </citation>
    <scope>NUCLEOTIDE SEQUENCE [LARGE SCALE GENOMIC DNA]</scope>
    <source>
        <strain evidence="8">JCM 18077</strain>
    </source>
</reference>
<evidence type="ECO:0000256" key="2">
    <source>
        <dbReference type="ARBA" id="ARBA00022490"/>
    </source>
</evidence>
<dbReference type="SUPFAM" id="SSF116842">
    <property type="entry name" value="XseB-like"/>
    <property type="match status" value="1"/>
</dbReference>
<evidence type="ECO:0000256" key="4">
    <source>
        <dbReference type="ARBA" id="ARBA00022801"/>
    </source>
</evidence>
<dbReference type="EMBL" id="BAABIE010000011">
    <property type="protein sequence ID" value="GAA4752967.1"/>
    <property type="molecule type" value="Genomic_DNA"/>
</dbReference>
<dbReference type="Pfam" id="PF02609">
    <property type="entry name" value="Exonuc_VII_S"/>
    <property type="match status" value="1"/>
</dbReference>
<keyword evidence="2 6" id="KW-0963">Cytoplasm</keyword>
<keyword evidence="8" id="KW-1185">Reference proteome</keyword>
<comment type="subunit">
    <text evidence="6">Heterooligomer composed of large and small subunits.</text>
</comment>
<dbReference type="PANTHER" id="PTHR34137:SF1">
    <property type="entry name" value="EXODEOXYRIBONUCLEASE 7 SMALL SUBUNIT"/>
    <property type="match status" value="1"/>
</dbReference>
<dbReference type="PIRSF" id="PIRSF006488">
    <property type="entry name" value="Exonuc_VII_S"/>
    <property type="match status" value="1"/>
</dbReference>
<evidence type="ECO:0000256" key="3">
    <source>
        <dbReference type="ARBA" id="ARBA00022722"/>
    </source>
</evidence>
<dbReference type="PANTHER" id="PTHR34137">
    <property type="entry name" value="EXODEOXYRIBONUCLEASE 7 SMALL SUBUNIT"/>
    <property type="match status" value="1"/>
</dbReference>
<dbReference type="EC" id="3.1.11.6" evidence="6"/>
<keyword evidence="3 6" id="KW-0540">Nuclease</keyword>
<protein>
    <recommendedName>
        <fullName evidence="6">Exodeoxyribonuclease 7 small subunit</fullName>
        <ecNumber evidence="6">3.1.11.6</ecNumber>
    </recommendedName>
    <alternativeName>
        <fullName evidence="6">Exodeoxyribonuclease VII small subunit</fullName>
        <shortName evidence="6">Exonuclease VII small subunit</shortName>
    </alternativeName>
</protein>
<keyword evidence="4 6" id="KW-0378">Hydrolase</keyword>
<dbReference type="Gene3D" id="1.10.287.1040">
    <property type="entry name" value="Exonuclease VII, small subunit"/>
    <property type="match status" value="1"/>
</dbReference>
<organism evidence="7 8">
    <name type="scientific">Gordonia alkaliphila</name>
    <dbReference type="NCBI Taxonomy" id="1053547"/>
    <lineage>
        <taxon>Bacteria</taxon>
        <taxon>Bacillati</taxon>
        <taxon>Actinomycetota</taxon>
        <taxon>Actinomycetes</taxon>
        <taxon>Mycobacteriales</taxon>
        <taxon>Gordoniaceae</taxon>
        <taxon>Gordonia</taxon>
    </lineage>
</organism>
<gene>
    <name evidence="6" type="primary">xseB</name>
    <name evidence="7" type="ORF">GCM10023217_25140</name>
</gene>
<dbReference type="NCBIfam" id="TIGR01280">
    <property type="entry name" value="xseB"/>
    <property type="match status" value="1"/>
</dbReference>
<dbReference type="NCBIfam" id="NF002139">
    <property type="entry name" value="PRK00977.1-3"/>
    <property type="match status" value="1"/>
</dbReference>
<comment type="function">
    <text evidence="6">Bidirectionally degrades single-stranded DNA into large acid-insoluble oligonucleotides, which are then degraded further into small acid-soluble oligonucleotides.</text>
</comment>
<comment type="subcellular location">
    <subcellularLocation>
        <location evidence="6">Cytoplasm</location>
    </subcellularLocation>
</comment>
<dbReference type="RefSeq" id="WP_246994626.1">
    <property type="nucleotide sequence ID" value="NZ_BAABIE010000011.1"/>
</dbReference>
<comment type="caution">
    <text evidence="7">The sequence shown here is derived from an EMBL/GenBank/DDBJ whole genome shotgun (WGS) entry which is preliminary data.</text>
</comment>
<proteinExistence type="inferred from homology"/>
<dbReference type="Proteomes" id="UP001500822">
    <property type="component" value="Unassembled WGS sequence"/>
</dbReference>
<name>A0ABP8ZCE4_9ACTN</name>
<evidence type="ECO:0000313" key="7">
    <source>
        <dbReference type="EMBL" id="GAA4752967.1"/>
    </source>
</evidence>
<accession>A0ABP8ZCE4</accession>
<evidence type="ECO:0000313" key="8">
    <source>
        <dbReference type="Proteomes" id="UP001500822"/>
    </source>
</evidence>
<dbReference type="InterPro" id="IPR003761">
    <property type="entry name" value="Exonuc_VII_S"/>
</dbReference>
<sequence length="73" mass="7729">MTDTADVTTLGYEAARDELAQVVSTLEHGGLGLDESLALWERGEKLAKHCLAQLQGASERIESALQSGDAADD</sequence>
<evidence type="ECO:0000256" key="5">
    <source>
        <dbReference type="ARBA" id="ARBA00022839"/>
    </source>
</evidence>
<comment type="catalytic activity">
    <reaction evidence="6">
        <text>Exonucleolytic cleavage in either 5'- to 3'- or 3'- to 5'-direction to yield nucleoside 5'-phosphates.</text>
        <dbReference type="EC" id="3.1.11.6"/>
    </reaction>
</comment>
<comment type="similarity">
    <text evidence="1 6">Belongs to the XseB family.</text>
</comment>
<evidence type="ECO:0000256" key="6">
    <source>
        <dbReference type="HAMAP-Rule" id="MF_00337"/>
    </source>
</evidence>
<dbReference type="InterPro" id="IPR037004">
    <property type="entry name" value="Exonuc_VII_ssu_sf"/>
</dbReference>
<keyword evidence="5 6" id="KW-0269">Exonuclease</keyword>
<dbReference type="HAMAP" id="MF_00337">
    <property type="entry name" value="Exonuc_7_S"/>
    <property type="match status" value="1"/>
</dbReference>